<reference evidence="2 3" key="1">
    <citation type="submission" date="2019-02" db="EMBL/GenBank/DDBJ databases">
        <authorList>
            <consortium name="Pathogen Informatics"/>
        </authorList>
    </citation>
    <scope>NUCLEOTIDE SEQUENCE [LARGE SCALE GENOMIC DNA]</scope>
    <source>
        <strain evidence="2 3">3012STDY6756503</strain>
    </source>
</reference>
<accession>A0ABD7V4E5</accession>
<dbReference type="GeneID" id="60750598"/>
<dbReference type="SUPFAM" id="SSF46894">
    <property type="entry name" value="C-terminal effector domain of the bipartite response regulators"/>
    <property type="match status" value="1"/>
</dbReference>
<feature type="region of interest" description="Disordered" evidence="1">
    <location>
        <begin position="1"/>
        <end position="45"/>
    </location>
</feature>
<organism evidence="2 3">
    <name type="scientific">Gordonia paraffinivorans</name>
    <dbReference type="NCBI Taxonomy" id="175628"/>
    <lineage>
        <taxon>Bacteria</taxon>
        <taxon>Bacillati</taxon>
        <taxon>Actinomycetota</taxon>
        <taxon>Actinomycetes</taxon>
        <taxon>Mycobacteriales</taxon>
        <taxon>Gordoniaceae</taxon>
        <taxon>Gordonia</taxon>
    </lineage>
</organism>
<evidence type="ECO:0008006" key="4">
    <source>
        <dbReference type="Google" id="ProtNLM"/>
    </source>
</evidence>
<evidence type="ECO:0000313" key="3">
    <source>
        <dbReference type="Proteomes" id="UP000360750"/>
    </source>
</evidence>
<dbReference type="AlphaFoldDB" id="A0ABD7V4E5"/>
<evidence type="ECO:0000313" key="2">
    <source>
        <dbReference type="EMBL" id="VFA89045.1"/>
    </source>
</evidence>
<dbReference type="InterPro" id="IPR036388">
    <property type="entry name" value="WH-like_DNA-bd_sf"/>
</dbReference>
<name>A0ABD7V4E5_9ACTN</name>
<dbReference type="Gene3D" id="1.10.10.10">
    <property type="entry name" value="Winged helix-like DNA-binding domain superfamily/Winged helix DNA-binding domain"/>
    <property type="match status" value="1"/>
</dbReference>
<evidence type="ECO:0000256" key="1">
    <source>
        <dbReference type="SAM" id="MobiDB-lite"/>
    </source>
</evidence>
<comment type="caution">
    <text evidence="2">The sequence shown here is derived from an EMBL/GenBank/DDBJ whole genome shotgun (WGS) entry which is preliminary data.</text>
</comment>
<dbReference type="EMBL" id="CAACYD010000006">
    <property type="protein sequence ID" value="VFA89045.1"/>
    <property type="molecule type" value="Genomic_DNA"/>
</dbReference>
<gene>
    <name evidence="2" type="ORF">NCTC8139_02604</name>
</gene>
<sequence>MSAPLDELQRPQETPEVTVPSHLASVGQTSPTSAPTPAPSSSARRPVAVVAEGDIYDAALVALVEGCGYDATLVEPAQLSALRNPALLIVRSAGVLNLVRRAPRLRNVQTVFVGDGLVGRDQIRISPRAHGAETALEQALATVVGPPAQSSAAAPANRVRVTEREREILKTYTLGATLRETSHIHRIAESTVREHYRRVVRRYEEAGRPIGNKAQLLVEFMADGWVRP</sequence>
<protein>
    <recommendedName>
        <fullName evidence="4">HTH luxR-type domain-containing protein</fullName>
    </recommendedName>
</protein>
<dbReference type="Proteomes" id="UP000360750">
    <property type="component" value="Unassembled WGS sequence"/>
</dbReference>
<dbReference type="GO" id="GO:0003677">
    <property type="term" value="F:DNA binding"/>
    <property type="evidence" value="ECO:0007669"/>
    <property type="project" value="UniProtKB-ARBA"/>
</dbReference>
<dbReference type="InterPro" id="IPR016032">
    <property type="entry name" value="Sig_transdc_resp-reg_C-effctor"/>
</dbReference>
<dbReference type="RefSeq" id="WP_181954832.1">
    <property type="nucleotide sequence ID" value="NZ_CAACYD010000006.1"/>
</dbReference>
<proteinExistence type="predicted"/>
<feature type="compositionally biased region" description="Low complexity" evidence="1">
    <location>
        <begin position="29"/>
        <end position="45"/>
    </location>
</feature>